<name>L8I2I2_9CETA</name>
<reference evidence="1 2" key="1">
    <citation type="journal article" date="2012" name="Nat. Genet.">
        <title>The yak genome and adaptation to life at high altitude.</title>
        <authorList>
            <person name="Qiu Q."/>
            <person name="Zhang G."/>
            <person name="Ma T."/>
            <person name="Qian W."/>
            <person name="Wang J."/>
            <person name="Ye Z."/>
            <person name="Cao C."/>
            <person name="Hu Q."/>
            <person name="Kim J."/>
            <person name="Larkin D.M."/>
            <person name="Auvil L."/>
            <person name="Capitanu B."/>
            <person name="Ma J."/>
            <person name="Lewin H.A."/>
            <person name="Qian X."/>
            <person name="Lang Y."/>
            <person name="Zhou R."/>
            <person name="Wang L."/>
            <person name="Wang K."/>
            <person name="Xia J."/>
            <person name="Liao S."/>
            <person name="Pan S."/>
            <person name="Lu X."/>
            <person name="Hou H."/>
            <person name="Wang Y."/>
            <person name="Zang X."/>
            <person name="Yin Y."/>
            <person name="Ma H."/>
            <person name="Zhang J."/>
            <person name="Wang Z."/>
            <person name="Zhang Y."/>
            <person name="Zhang D."/>
            <person name="Yonezawa T."/>
            <person name="Hasegawa M."/>
            <person name="Zhong Y."/>
            <person name="Liu W."/>
            <person name="Zhang Y."/>
            <person name="Huang Z."/>
            <person name="Zhang S."/>
            <person name="Long R."/>
            <person name="Yang H."/>
            <person name="Wang J."/>
            <person name="Lenstra J.A."/>
            <person name="Cooper D.N."/>
            <person name="Wu Y."/>
            <person name="Wang J."/>
            <person name="Shi P."/>
            <person name="Wang J."/>
            <person name="Liu J."/>
        </authorList>
    </citation>
    <scope>NUCLEOTIDE SEQUENCE [LARGE SCALE GENOMIC DNA]</scope>
    <source>
        <strain evidence="2">yakQH1</strain>
    </source>
</reference>
<proteinExistence type="predicted"/>
<evidence type="ECO:0000313" key="1">
    <source>
        <dbReference type="EMBL" id="ELR49492.1"/>
    </source>
</evidence>
<organism evidence="1 2">
    <name type="scientific">Bos mutus</name>
    <name type="common">wild yak</name>
    <dbReference type="NCBI Taxonomy" id="72004"/>
    <lineage>
        <taxon>Eukaryota</taxon>
        <taxon>Metazoa</taxon>
        <taxon>Chordata</taxon>
        <taxon>Craniata</taxon>
        <taxon>Vertebrata</taxon>
        <taxon>Euteleostomi</taxon>
        <taxon>Mammalia</taxon>
        <taxon>Eutheria</taxon>
        <taxon>Laurasiatheria</taxon>
        <taxon>Artiodactyla</taxon>
        <taxon>Ruminantia</taxon>
        <taxon>Pecora</taxon>
        <taxon>Bovidae</taxon>
        <taxon>Bovinae</taxon>
        <taxon>Bos</taxon>
    </lineage>
</organism>
<sequence length="52" mass="5624">AHQAPLSMRFSRQEYWSGLPFLSPGDLSNPGIKPVSLMSPALAGRFFTTSAT</sequence>
<accession>L8I2I2</accession>
<dbReference type="Proteomes" id="UP000011080">
    <property type="component" value="Unassembled WGS sequence"/>
</dbReference>
<feature type="non-terminal residue" evidence="1">
    <location>
        <position position="52"/>
    </location>
</feature>
<dbReference type="EMBL" id="JH882422">
    <property type="protein sequence ID" value="ELR49492.1"/>
    <property type="molecule type" value="Genomic_DNA"/>
</dbReference>
<gene>
    <name evidence="1" type="ORF">M91_06984</name>
</gene>
<protein>
    <submittedName>
        <fullName evidence="1">Uncharacterized protein</fullName>
    </submittedName>
</protein>
<evidence type="ECO:0000313" key="2">
    <source>
        <dbReference type="Proteomes" id="UP000011080"/>
    </source>
</evidence>
<feature type="non-terminal residue" evidence="1">
    <location>
        <position position="1"/>
    </location>
</feature>
<dbReference type="AlphaFoldDB" id="L8I2I2"/>